<dbReference type="GO" id="GO:0042910">
    <property type="term" value="F:xenobiotic transmembrane transporter activity"/>
    <property type="evidence" value="ECO:0007669"/>
    <property type="project" value="TreeGrafter"/>
</dbReference>
<accession>A0A060PVF1</accession>
<feature type="transmembrane region" description="Helical" evidence="1">
    <location>
        <begin position="377"/>
        <end position="401"/>
    </location>
</feature>
<keyword evidence="1" id="KW-1133">Transmembrane helix</keyword>
<feature type="domain" description="SSD" evidence="2">
    <location>
        <begin position="349"/>
        <end position="479"/>
    </location>
</feature>
<feature type="transmembrane region" description="Helical" evidence="1">
    <location>
        <begin position="422"/>
        <end position="442"/>
    </location>
</feature>
<dbReference type="Gene3D" id="3.30.2090.10">
    <property type="entry name" value="Multidrug efflux transporter AcrB TolC docking domain, DN and DC subdomains"/>
    <property type="match status" value="2"/>
</dbReference>
<dbReference type="PRINTS" id="PR00702">
    <property type="entry name" value="ACRIFLAVINRP"/>
</dbReference>
<feature type="transmembrane region" description="Helical" evidence="1">
    <location>
        <begin position="881"/>
        <end position="901"/>
    </location>
</feature>
<dbReference type="Gene3D" id="3.30.70.1430">
    <property type="entry name" value="Multidrug efflux transporter AcrB pore domain"/>
    <property type="match status" value="2"/>
</dbReference>
<reference evidence="3 4" key="1">
    <citation type="submission" date="2013-11" db="EMBL/GenBank/DDBJ databases">
        <title>Estimation of Helicobacter pylori bacteriophage ecology using H. pylori isolates.</title>
        <authorList>
            <person name="Uchiyama J."/>
            <person name="Takemura-Uchiyama I."/>
            <person name="Ujihara T."/>
            <person name="Matsuzaki S."/>
        </authorList>
    </citation>
    <scope>NUCLEOTIDE SEQUENCE [LARGE SCALE GENOMIC DNA]</scope>
    <source>
        <strain evidence="3 4">NY40</strain>
    </source>
</reference>
<feature type="transmembrane region" description="Helical" evidence="1">
    <location>
        <begin position="351"/>
        <end position="371"/>
    </location>
</feature>
<evidence type="ECO:0000313" key="4">
    <source>
        <dbReference type="Proteomes" id="UP000031662"/>
    </source>
</evidence>
<dbReference type="EMBL" id="AP014523">
    <property type="protein sequence ID" value="BAO98283.1"/>
    <property type="molecule type" value="Genomic_DNA"/>
</dbReference>
<name>A0A060PVF1_HELPX</name>
<dbReference type="RefSeq" id="WP_041051230.1">
    <property type="nucleotide sequence ID" value="NZ_AP014523.1"/>
</dbReference>
<dbReference type="InterPro" id="IPR027463">
    <property type="entry name" value="AcrB_DN_DC_subdom"/>
</dbReference>
<evidence type="ECO:0000313" key="3">
    <source>
        <dbReference type="EMBL" id="BAO98283.1"/>
    </source>
</evidence>
<sequence length="1028" mass="113717">MYKTAINRPITTLMFALAIVFFGTMGFKKLSVALFPKIDLPTVVVTTTYPGASAEIIESKVTDKIEEAVMGIDGIKKVTSTSSKNVSIVVIEFELEKPNEEALNDVVNKISSVRFDDSNIKKPSINKFDTDSQAIISLFVSSSSVPATTLNDYAKKTIKPMLQKIDGVGGVQLNGFRERQIRIYADPTLMNKYNLTYADLFSTLKAENVEIDGGRIVNSQRELSILVNANSYSVADVEKIQVGNHVRLGDIAKIEIGLEEDNTFASFKDKPGVILEIQKIAGANEIEIVDRVYEALKHIQAISPGYEIRPFLDTTGYIRTSIEDVKFDLVLGAILAVLVVFAFLRNGTITLVSAISIPISIMGTFALIQWMGFSLNMLTMVALTLAIGIIIDDAIVVIENIHKKLEMGMNKRKASYEGVREIGFALVAISAMLLSVFVPIGNMKGIIGRFFQSFGITVALAIALSYVVVVTIIPMVSSVVVNPRHSRFYVWSEPFFKALESRYTKLLQWVLNHKLIIFIAVVLVFVGSLFVASKLGMDFMLKEDRGRFLVWLKAKPGVSIDYMTQKSKIFQKAIEKHAEVEFTTLQVGYGTTQNPFKAKIFVQLKPLKERKKEHQLGQFELMSVLRKELRSLPEAKGLDTINLSEVALIGGGGDSSPFQTFVFSHSQEAVDKSVENLRKFLLESPELKGKVESYHTSTSESQPQLQLKILRQNANKYGVSAQTIGSVVSSAFSGTSQASVFKEDGKEYDMIIRVPDDKRVSIEDIKRLQVRNKYDKLMFLDALVEITETKSPSSISRYNRQRSVTVLAEPNRNAGVSLGEILTQVSKNTKEWLVEGANYRFTGEADNAKESNGEFLVALATAFVLIYMILAALYESILEPFIIMVTMPLSFSGAFFALGLVHQPLSMFSMIGLILLIGMVGKNATLLIDVANEERKKGLNIQEAILFAGKTRLRPILMTTIAMVCGMLPLALASGDGAAMKSPIGIAMSGGLMISMVLSLLIVPVFYRLLAPIDDKIKRFYQNQKTLE</sequence>
<dbReference type="PROSITE" id="PS50156">
    <property type="entry name" value="SSD"/>
    <property type="match status" value="1"/>
</dbReference>
<dbReference type="HOGENOM" id="CLU_002755_1_2_7"/>
<dbReference type="GO" id="GO:0005886">
    <property type="term" value="C:plasma membrane"/>
    <property type="evidence" value="ECO:0007669"/>
    <property type="project" value="TreeGrafter"/>
</dbReference>
<dbReference type="Gene3D" id="3.30.70.1440">
    <property type="entry name" value="Multidrug efflux transporter AcrB pore domain"/>
    <property type="match status" value="1"/>
</dbReference>
<dbReference type="Proteomes" id="UP000031662">
    <property type="component" value="Chromosome"/>
</dbReference>
<dbReference type="SUPFAM" id="SSF82714">
    <property type="entry name" value="Multidrug efflux transporter AcrB TolC docking domain, DN and DC subdomains"/>
    <property type="match status" value="2"/>
</dbReference>
<feature type="transmembrane region" description="Helical" evidence="1">
    <location>
        <begin position="515"/>
        <end position="537"/>
    </location>
</feature>
<dbReference type="Gene3D" id="1.20.1640.10">
    <property type="entry name" value="Multidrug efflux transporter AcrB transmembrane domain"/>
    <property type="match status" value="2"/>
</dbReference>
<keyword evidence="1" id="KW-0812">Transmembrane</keyword>
<dbReference type="SUPFAM" id="SSF82693">
    <property type="entry name" value="Multidrug efflux transporter AcrB pore domain, PN1, PN2, PC1 and PC2 subdomains"/>
    <property type="match status" value="3"/>
</dbReference>
<feature type="transmembrane region" description="Helical" evidence="1">
    <location>
        <begin position="984"/>
        <end position="1010"/>
    </location>
</feature>
<dbReference type="PANTHER" id="PTHR32063:SF0">
    <property type="entry name" value="SWARMING MOTILITY PROTEIN SWRC"/>
    <property type="match status" value="1"/>
</dbReference>
<feature type="transmembrane region" description="Helical" evidence="1">
    <location>
        <begin position="855"/>
        <end position="874"/>
    </location>
</feature>
<proteinExistence type="predicted"/>
<dbReference type="SUPFAM" id="SSF82866">
    <property type="entry name" value="Multidrug efflux transporter AcrB transmembrane domain"/>
    <property type="match status" value="2"/>
</dbReference>
<dbReference type="PANTHER" id="PTHR32063">
    <property type="match status" value="1"/>
</dbReference>
<dbReference type="Pfam" id="PF00873">
    <property type="entry name" value="ACR_tran"/>
    <property type="match status" value="1"/>
</dbReference>
<gene>
    <name evidence="3" type="ORF">NY40_1276</name>
</gene>
<feature type="transmembrane region" description="Helical" evidence="1">
    <location>
        <begin position="953"/>
        <end position="972"/>
    </location>
</feature>
<feature type="transmembrane region" description="Helical" evidence="1">
    <location>
        <begin position="327"/>
        <end position="344"/>
    </location>
</feature>
<evidence type="ECO:0000256" key="1">
    <source>
        <dbReference type="SAM" id="Phobius"/>
    </source>
</evidence>
<dbReference type="InterPro" id="IPR001036">
    <property type="entry name" value="Acrflvin-R"/>
</dbReference>
<feature type="transmembrane region" description="Helical" evidence="1">
    <location>
        <begin position="454"/>
        <end position="481"/>
    </location>
</feature>
<protein>
    <submittedName>
        <fullName evidence="3">Acriflavine resistance protein</fullName>
    </submittedName>
</protein>
<evidence type="ECO:0000259" key="2">
    <source>
        <dbReference type="PROSITE" id="PS50156"/>
    </source>
</evidence>
<dbReference type="Gene3D" id="3.30.70.1320">
    <property type="entry name" value="Multidrug efflux transporter AcrB pore domain like"/>
    <property type="match status" value="1"/>
</dbReference>
<organism evidence="3 4">
    <name type="scientific">Helicobacter pylori NY40</name>
    <dbReference type="NCBI Taxonomy" id="1426844"/>
    <lineage>
        <taxon>Bacteria</taxon>
        <taxon>Pseudomonadati</taxon>
        <taxon>Campylobacterota</taxon>
        <taxon>Epsilonproteobacteria</taxon>
        <taxon>Campylobacterales</taxon>
        <taxon>Helicobacteraceae</taxon>
        <taxon>Helicobacter</taxon>
    </lineage>
</organism>
<keyword evidence="1" id="KW-0472">Membrane</keyword>
<dbReference type="AlphaFoldDB" id="A0A060PVF1"/>
<dbReference type="InterPro" id="IPR000731">
    <property type="entry name" value="SSD"/>
</dbReference>
<feature type="transmembrane region" description="Helical" evidence="1">
    <location>
        <begin position="907"/>
        <end position="932"/>
    </location>
</feature>